<keyword evidence="2" id="KW-1185">Reference proteome</keyword>
<accession>A0A137NRZ5</accession>
<gene>
    <name evidence="1" type="ORF">CONCODRAFT_80754</name>
</gene>
<evidence type="ECO:0000313" key="2">
    <source>
        <dbReference type="Proteomes" id="UP000070444"/>
    </source>
</evidence>
<reference evidence="1 2" key="1">
    <citation type="journal article" date="2015" name="Genome Biol. Evol.">
        <title>Phylogenomic analyses indicate that early fungi evolved digesting cell walls of algal ancestors of land plants.</title>
        <authorList>
            <person name="Chang Y."/>
            <person name="Wang S."/>
            <person name="Sekimoto S."/>
            <person name="Aerts A.L."/>
            <person name="Choi C."/>
            <person name="Clum A."/>
            <person name="LaButti K.M."/>
            <person name="Lindquist E.A."/>
            <person name="Yee Ngan C."/>
            <person name="Ohm R.A."/>
            <person name="Salamov A.A."/>
            <person name="Grigoriev I.V."/>
            <person name="Spatafora J.W."/>
            <person name="Berbee M.L."/>
        </authorList>
    </citation>
    <scope>NUCLEOTIDE SEQUENCE [LARGE SCALE GENOMIC DNA]</scope>
    <source>
        <strain evidence="1 2">NRRL 28638</strain>
    </source>
</reference>
<evidence type="ECO:0000313" key="1">
    <source>
        <dbReference type="EMBL" id="KXN65494.1"/>
    </source>
</evidence>
<dbReference type="EMBL" id="KQ964869">
    <property type="protein sequence ID" value="KXN65494.1"/>
    <property type="molecule type" value="Genomic_DNA"/>
</dbReference>
<proteinExistence type="predicted"/>
<feature type="non-terminal residue" evidence="1">
    <location>
        <position position="1"/>
    </location>
</feature>
<dbReference type="Proteomes" id="UP000070444">
    <property type="component" value="Unassembled WGS sequence"/>
</dbReference>
<organism evidence="1 2">
    <name type="scientific">Conidiobolus coronatus (strain ATCC 28846 / CBS 209.66 / NRRL 28638)</name>
    <name type="common">Delacroixia coronata</name>
    <dbReference type="NCBI Taxonomy" id="796925"/>
    <lineage>
        <taxon>Eukaryota</taxon>
        <taxon>Fungi</taxon>
        <taxon>Fungi incertae sedis</taxon>
        <taxon>Zoopagomycota</taxon>
        <taxon>Entomophthoromycotina</taxon>
        <taxon>Entomophthoromycetes</taxon>
        <taxon>Entomophthorales</taxon>
        <taxon>Ancylistaceae</taxon>
        <taxon>Conidiobolus</taxon>
    </lineage>
</organism>
<protein>
    <submittedName>
        <fullName evidence="1">Uncharacterized protein</fullName>
    </submittedName>
</protein>
<name>A0A137NRZ5_CONC2</name>
<dbReference type="AlphaFoldDB" id="A0A137NRZ5"/>
<sequence length="227" mass="26387">MVAIHAQSTLVQVSWLTTDKPLTAFIRLNLDATLDHLHQTLLSIFAPFSSEIDIDSNYLFTTTLSNDTTFQPIDASEYDGDLYELGPGAYLSYQHPHHPHIEYKSTQEIRDTKIYQIRELLNHPTVHYVCDQLEDPYQPHYAQLNFQLHPSQLPTHPNYIDCTTLEPVSNQKPVFLPEHNNVISLRRTKFEELLNLERISFLNKKTLFDCNWDIPSLVELNECRFCS</sequence>